<dbReference type="AlphaFoldDB" id="A0AA86SZ69"/>
<comment type="similarity">
    <text evidence="2">Belongs to the SUI1 family.</text>
</comment>
<dbReference type="Proteomes" id="UP001189624">
    <property type="component" value="Chromosome 8"/>
</dbReference>
<dbReference type="FunFam" id="3.30.780.10:FF:000001">
    <property type="entry name" value="Eukaryotic translation initiation factor SUI1"/>
    <property type="match status" value="1"/>
</dbReference>
<feature type="domain" description="SUI1" evidence="5">
    <location>
        <begin position="39"/>
        <end position="109"/>
    </location>
</feature>
<proteinExistence type="inferred from homology"/>
<evidence type="ECO:0000313" key="7">
    <source>
        <dbReference type="Proteomes" id="UP001189624"/>
    </source>
</evidence>
<reference evidence="6" key="1">
    <citation type="submission" date="2023-10" db="EMBL/GenBank/DDBJ databases">
        <authorList>
            <person name="Domelevo Entfellner J.-B."/>
        </authorList>
    </citation>
    <scope>NUCLEOTIDE SEQUENCE</scope>
</reference>
<dbReference type="GO" id="GO:0003729">
    <property type="term" value="F:mRNA binding"/>
    <property type="evidence" value="ECO:0007669"/>
    <property type="project" value="UniProtKB-ARBA"/>
</dbReference>
<organism evidence="6 7">
    <name type="scientific">Sphenostylis stenocarpa</name>
    <dbReference type="NCBI Taxonomy" id="92480"/>
    <lineage>
        <taxon>Eukaryota</taxon>
        <taxon>Viridiplantae</taxon>
        <taxon>Streptophyta</taxon>
        <taxon>Embryophyta</taxon>
        <taxon>Tracheophyta</taxon>
        <taxon>Spermatophyta</taxon>
        <taxon>Magnoliopsida</taxon>
        <taxon>eudicotyledons</taxon>
        <taxon>Gunneridae</taxon>
        <taxon>Pentapetalae</taxon>
        <taxon>rosids</taxon>
        <taxon>fabids</taxon>
        <taxon>Fabales</taxon>
        <taxon>Fabaceae</taxon>
        <taxon>Papilionoideae</taxon>
        <taxon>50 kb inversion clade</taxon>
        <taxon>NPAAA clade</taxon>
        <taxon>indigoferoid/millettioid clade</taxon>
        <taxon>Phaseoleae</taxon>
        <taxon>Sphenostylis</taxon>
    </lineage>
</organism>
<dbReference type="PROSITE" id="PS50296">
    <property type="entry name" value="SUI1"/>
    <property type="match status" value="1"/>
</dbReference>
<keyword evidence="4" id="KW-0648">Protein biosynthesis</keyword>
<dbReference type="Pfam" id="PF01253">
    <property type="entry name" value="SUI1"/>
    <property type="match status" value="1"/>
</dbReference>
<gene>
    <name evidence="6" type="ORF">AYBTSS11_LOCUS23404</name>
</gene>
<dbReference type="GO" id="GO:0003743">
    <property type="term" value="F:translation initiation factor activity"/>
    <property type="evidence" value="ECO:0007669"/>
    <property type="project" value="InterPro"/>
</dbReference>
<dbReference type="PIRSF" id="PIRSF004499">
    <property type="entry name" value="SUI1_euk"/>
    <property type="match status" value="1"/>
</dbReference>
<dbReference type="InterPro" id="IPR005874">
    <property type="entry name" value="SUI1_euk"/>
</dbReference>
<sequence>MSVLCRYMVEVGIFEITSNSLDPFAEAKERDAPGAKEYVHIRIQQRNGKKSLTTVQGLRKEFSYDKILKDLKKEFCCNGNVVHDKELGKIIQLQGDQRKNVSLFLIQASLVRKDQIKIHGF</sequence>
<keyword evidence="3" id="KW-0810">Translation regulation</keyword>
<evidence type="ECO:0000256" key="2">
    <source>
        <dbReference type="ARBA" id="ARBA00005422"/>
    </source>
</evidence>
<evidence type="ECO:0000256" key="4">
    <source>
        <dbReference type="ARBA" id="ARBA00022917"/>
    </source>
</evidence>
<dbReference type="Gene3D" id="3.30.780.10">
    <property type="entry name" value="SUI1-like domain"/>
    <property type="match status" value="1"/>
</dbReference>
<keyword evidence="7" id="KW-1185">Reference proteome</keyword>
<evidence type="ECO:0000313" key="6">
    <source>
        <dbReference type="EMBL" id="CAJ1971403.1"/>
    </source>
</evidence>
<evidence type="ECO:0000256" key="1">
    <source>
        <dbReference type="ARBA" id="ARBA00003130"/>
    </source>
</evidence>
<dbReference type="GO" id="GO:0006417">
    <property type="term" value="P:regulation of translation"/>
    <property type="evidence" value="ECO:0007669"/>
    <property type="project" value="UniProtKB-KW"/>
</dbReference>
<evidence type="ECO:0000259" key="5">
    <source>
        <dbReference type="PROSITE" id="PS50296"/>
    </source>
</evidence>
<accession>A0AA86SZ69</accession>
<protein>
    <recommendedName>
        <fullName evidence="5">SUI1 domain-containing protein</fullName>
    </recommendedName>
</protein>
<dbReference type="SUPFAM" id="SSF55159">
    <property type="entry name" value="eIF1-like"/>
    <property type="match status" value="1"/>
</dbReference>
<dbReference type="InterPro" id="IPR036877">
    <property type="entry name" value="SUI1_dom_sf"/>
</dbReference>
<dbReference type="CDD" id="cd11566">
    <property type="entry name" value="eIF1_SUI1"/>
    <property type="match status" value="1"/>
</dbReference>
<dbReference type="NCBIfam" id="TIGR01160">
    <property type="entry name" value="SUI1_MOF2"/>
    <property type="match status" value="1"/>
</dbReference>
<dbReference type="Gramene" id="rna-AYBTSS11_LOCUS23404">
    <property type="protein sequence ID" value="CAJ1971403.1"/>
    <property type="gene ID" value="gene-AYBTSS11_LOCUS23404"/>
</dbReference>
<dbReference type="InterPro" id="IPR001950">
    <property type="entry name" value="SUI1"/>
</dbReference>
<dbReference type="EMBL" id="OY731405">
    <property type="protein sequence ID" value="CAJ1971403.1"/>
    <property type="molecule type" value="Genomic_DNA"/>
</dbReference>
<comment type="function">
    <text evidence="1">Probably involved in translation.</text>
</comment>
<dbReference type="PANTHER" id="PTHR10388">
    <property type="entry name" value="EUKARYOTIC TRANSLATION INITIATION FACTOR SUI1"/>
    <property type="match status" value="1"/>
</dbReference>
<evidence type="ECO:0000256" key="3">
    <source>
        <dbReference type="ARBA" id="ARBA00022845"/>
    </source>
</evidence>
<name>A0AA86SZ69_9FABA</name>